<reference evidence="2 3" key="1">
    <citation type="submission" date="2019-08" db="EMBL/GenBank/DDBJ databases">
        <authorList>
            <person name="Peeters C."/>
        </authorList>
    </citation>
    <scope>NUCLEOTIDE SEQUENCE [LARGE SCALE GENOMIC DNA]</scope>
    <source>
        <strain evidence="2 3">LMG 18089</strain>
    </source>
</reference>
<sequence>MRLKQHGDTRRNGPPGGRTPARDRVRTGFTDHCASRVALCQASLNRRVRKRLTSRMDRRTTGEPCTHVGVRAHGVRARSFRCSAPWVEGIGFDGGARRPARFTAVSRCRRRPSACWRARGPRAARPCRLGKTYGSCEGAAVLWSGVCNARGQCIVVAVPNNGQATDGLIAAAESRRHGSAGPWPKRTSTEERRPP</sequence>
<feature type="region of interest" description="Disordered" evidence="1">
    <location>
        <begin position="1"/>
        <end position="24"/>
    </location>
</feature>
<feature type="region of interest" description="Disordered" evidence="1">
    <location>
        <begin position="172"/>
        <end position="195"/>
    </location>
</feature>
<evidence type="ECO:0000313" key="3">
    <source>
        <dbReference type="Proteomes" id="UP000364291"/>
    </source>
</evidence>
<organism evidence="2 3">
    <name type="scientific">Pandoraea apista</name>
    <dbReference type="NCBI Taxonomy" id="93218"/>
    <lineage>
        <taxon>Bacteria</taxon>
        <taxon>Pseudomonadati</taxon>
        <taxon>Pseudomonadota</taxon>
        <taxon>Betaproteobacteria</taxon>
        <taxon>Burkholderiales</taxon>
        <taxon>Burkholderiaceae</taxon>
        <taxon>Pandoraea</taxon>
    </lineage>
</organism>
<protein>
    <submittedName>
        <fullName evidence="2">Uncharacterized protein</fullName>
    </submittedName>
</protein>
<proteinExistence type="predicted"/>
<evidence type="ECO:0000313" key="2">
    <source>
        <dbReference type="EMBL" id="VVG70410.1"/>
    </source>
</evidence>
<feature type="compositionally biased region" description="Basic and acidic residues" evidence="1">
    <location>
        <begin position="1"/>
        <end position="11"/>
    </location>
</feature>
<gene>
    <name evidence="2" type="ORF">PAP18089_01370</name>
</gene>
<accession>A0A5E5P257</accession>
<dbReference type="Proteomes" id="UP000364291">
    <property type="component" value="Unassembled WGS sequence"/>
</dbReference>
<dbReference type="AlphaFoldDB" id="A0A5E5P257"/>
<evidence type="ECO:0000256" key="1">
    <source>
        <dbReference type="SAM" id="MobiDB-lite"/>
    </source>
</evidence>
<name>A0A5E5P257_9BURK</name>
<dbReference type="EMBL" id="CABPSX010000002">
    <property type="protein sequence ID" value="VVG70410.1"/>
    <property type="molecule type" value="Genomic_DNA"/>
</dbReference>